<dbReference type="GO" id="GO:0019646">
    <property type="term" value="P:aerobic electron transport chain"/>
    <property type="evidence" value="ECO:0007669"/>
    <property type="project" value="InterPro"/>
</dbReference>
<keyword evidence="4 7" id="KW-1133">Transmembrane helix</keyword>
<keyword evidence="5 7" id="KW-0472">Membrane</keyword>
<dbReference type="InterPro" id="IPR024791">
    <property type="entry name" value="Cyt_c/ubiquinol_Oxase_su3"/>
</dbReference>
<evidence type="ECO:0000256" key="2">
    <source>
        <dbReference type="ARBA" id="ARBA00010581"/>
    </source>
</evidence>
<dbReference type="EMBL" id="JACDQQ010000560">
    <property type="protein sequence ID" value="MBA0084474.1"/>
    <property type="molecule type" value="Genomic_DNA"/>
</dbReference>
<dbReference type="Pfam" id="PF00510">
    <property type="entry name" value="COX3"/>
    <property type="match status" value="1"/>
</dbReference>
<dbReference type="PANTHER" id="PTHR11403:SF10">
    <property type="entry name" value="CYTOCHROME C OXIDASE"/>
    <property type="match status" value="1"/>
</dbReference>
<dbReference type="Proteomes" id="UP000567293">
    <property type="component" value="Unassembled WGS sequence"/>
</dbReference>
<dbReference type="Gene3D" id="1.20.120.80">
    <property type="entry name" value="Cytochrome c oxidase, subunit III, four-helix bundle"/>
    <property type="match status" value="1"/>
</dbReference>
<proteinExistence type="inferred from homology"/>
<dbReference type="InterPro" id="IPR035973">
    <property type="entry name" value="Cyt_c_oxidase_su3-like_sf"/>
</dbReference>
<sequence length="235" mass="25883">MSITILFVLAPIGAIIAWWLSRQRLTAKPWLEVGAIDDFPRTGASSLPAATIGLGVFLAVVSSLFALFISAYFMRMQVADWAQMPAPKVLWFNTGVLILSSVALQYAQVAARRGRMEDVGYGLTAGGLFTLTFLVGQLFAWQQLNAAGYFLATNPANAFFYLFTGLHGLHLLGGIVALALTVDKVWRGLEVKQVRLSVQLCAVYWHFLLALWLVLFSLLTPWVGDFAVICRQLLI</sequence>
<comment type="caution">
    <text evidence="9">The sequence shown here is derived from an EMBL/GenBank/DDBJ whole genome shotgun (WGS) entry which is preliminary data.</text>
</comment>
<name>A0A7V8NN99_9BACT</name>
<organism evidence="9 10">
    <name type="scientific">Candidatus Acidiferrum panamense</name>
    <dbReference type="NCBI Taxonomy" id="2741543"/>
    <lineage>
        <taxon>Bacteria</taxon>
        <taxon>Pseudomonadati</taxon>
        <taxon>Acidobacteriota</taxon>
        <taxon>Terriglobia</taxon>
        <taxon>Candidatus Acidiferrales</taxon>
        <taxon>Candidatus Acidiferrum</taxon>
    </lineage>
</organism>
<comment type="subcellular location">
    <subcellularLocation>
        <location evidence="6">Cell membrane</location>
        <topology evidence="6">Multi-pass membrane protein</topology>
    </subcellularLocation>
    <subcellularLocation>
        <location evidence="1">Membrane</location>
        <topology evidence="1">Multi-pass membrane protein</topology>
    </subcellularLocation>
</comment>
<feature type="domain" description="Heme-copper oxidase subunit III family profile" evidence="8">
    <location>
        <begin position="1"/>
        <end position="224"/>
    </location>
</feature>
<dbReference type="GO" id="GO:0005886">
    <property type="term" value="C:plasma membrane"/>
    <property type="evidence" value="ECO:0007669"/>
    <property type="project" value="UniProtKB-SubCell"/>
</dbReference>
<reference evidence="9" key="1">
    <citation type="submission" date="2020-06" db="EMBL/GenBank/DDBJ databases">
        <title>Legume-microbial interactions unlock mineral nutrients during tropical forest succession.</title>
        <authorList>
            <person name="Epihov D.Z."/>
        </authorList>
    </citation>
    <scope>NUCLEOTIDE SEQUENCE [LARGE SCALE GENOMIC DNA]</scope>
    <source>
        <strain evidence="9">Pan2503</strain>
    </source>
</reference>
<accession>A0A7V8NN99</accession>
<evidence type="ECO:0000256" key="3">
    <source>
        <dbReference type="ARBA" id="ARBA00022692"/>
    </source>
</evidence>
<protein>
    <submittedName>
        <fullName evidence="9">Cytochrome c oxidase subunit 3</fullName>
    </submittedName>
</protein>
<evidence type="ECO:0000259" key="8">
    <source>
        <dbReference type="PROSITE" id="PS50253"/>
    </source>
</evidence>
<evidence type="ECO:0000256" key="6">
    <source>
        <dbReference type="RuleBase" id="RU003376"/>
    </source>
</evidence>
<feature type="transmembrane region" description="Helical" evidence="7">
    <location>
        <begin position="203"/>
        <end position="224"/>
    </location>
</feature>
<evidence type="ECO:0000256" key="1">
    <source>
        <dbReference type="ARBA" id="ARBA00004141"/>
    </source>
</evidence>
<feature type="transmembrane region" description="Helical" evidence="7">
    <location>
        <begin position="49"/>
        <end position="69"/>
    </location>
</feature>
<dbReference type="AlphaFoldDB" id="A0A7V8NN99"/>
<feature type="transmembrane region" description="Helical" evidence="7">
    <location>
        <begin position="89"/>
        <end position="107"/>
    </location>
</feature>
<comment type="similarity">
    <text evidence="2 6">Belongs to the cytochrome c oxidase subunit 3 family.</text>
</comment>
<evidence type="ECO:0000256" key="5">
    <source>
        <dbReference type="ARBA" id="ARBA00023136"/>
    </source>
</evidence>
<feature type="transmembrane region" description="Helical" evidence="7">
    <location>
        <begin position="119"/>
        <end position="139"/>
    </location>
</feature>
<dbReference type="SUPFAM" id="SSF81452">
    <property type="entry name" value="Cytochrome c oxidase subunit III-like"/>
    <property type="match status" value="1"/>
</dbReference>
<dbReference type="PROSITE" id="PS50253">
    <property type="entry name" value="COX3"/>
    <property type="match status" value="1"/>
</dbReference>
<dbReference type="GO" id="GO:0004129">
    <property type="term" value="F:cytochrome-c oxidase activity"/>
    <property type="evidence" value="ECO:0007669"/>
    <property type="project" value="InterPro"/>
</dbReference>
<feature type="transmembrane region" description="Helical" evidence="7">
    <location>
        <begin position="6"/>
        <end position="21"/>
    </location>
</feature>
<evidence type="ECO:0000313" key="9">
    <source>
        <dbReference type="EMBL" id="MBA0084474.1"/>
    </source>
</evidence>
<feature type="transmembrane region" description="Helical" evidence="7">
    <location>
        <begin position="159"/>
        <end position="182"/>
    </location>
</feature>
<dbReference type="InterPro" id="IPR013833">
    <property type="entry name" value="Cyt_c_oxidase_su3_a-hlx"/>
</dbReference>
<keyword evidence="3 6" id="KW-0812">Transmembrane</keyword>
<dbReference type="PANTHER" id="PTHR11403">
    <property type="entry name" value="CYTOCHROME C OXIDASE SUBUNIT III"/>
    <property type="match status" value="1"/>
</dbReference>
<evidence type="ECO:0000256" key="7">
    <source>
        <dbReference type="SAM" id="Phobius"/>
    </source>
</evidence>
<evidence type="ECO:0000256" key="4">
    <source>
        <dbReference type="ARBA" id="ARBA00022989"/>
    </source>
</evidence>
<gene>
    <name evidence="9" type="ORF">HRJ53_05725</name>
</gene>
<evidence type="ECO:0000313" key="10">
    <source>
        <dbReference type="Proteomes" id="UP000567293"/>
    </source>
</evidence>
<keyword evidence="10" id="KW-1185">Reference proteome</keyword>
<dbReference type="InterPro" id="IPR000298">
    <property type="entry name" value="Cyt_c_oxidase-like_su3"/>
</dbReference>